<feature type="compositionally biased region" description="Polar residues" evidence="9">
    <location>
        <begin position="351"/>
        <end position="367"/>
    </location>
</feature>
<dbReference type="Proteomes" id="UP000186922">
    <property type="component" value="Unassembled WGS sequence"/>
</dbReference>
<dbReference type="InterPro" id="IPR000719">
    <property type="entry name" value="Prot_kinase_dom"/>
</dbReference>
<keyword evidence="6" id="KW-0067">ATP-binding</keyword>
<evidence type="ECO:0000256" key="6">
    <source>
        <dbReference type="ARBA" id="ARBA00022840"/>
    </source>
</evidence>
<dbReference type="GO" id="GO:0004674">
    <property type="term" value="F:protein serine/threonine kinase activity"/>
    <property type="evidence" value="ECO:0007669"/>
    <property type="project" value="UniProtKB-KW"/>
</dbReference>
<dbReference type="STRING" id="947166.A0A1D1UU31"/>
<dbReference type="Gene3D" id="1.10.510.10">
    <property type="entry name" value="Transferase(Phosphotransferase) domain 1"/>
    <property type="match status" value="1"/>
</dbReference>
<evidence type="ECO:0000256" key="4">
    <source>
        <dbReference type="ARBA" id="ARBA00022741"/>
    </source>
</evidence>
<feature type="compositionally biased region" description="Low complexity" evidence="9">
    <location>
        <begin position="201"/>
        <end position="215"/>
    </location>
</feature>
<dbReference type="AlphaFoldDB" id="A0A1D1UU31"/>
<organism evidence="11 12">
    <name type="scientific">Ramazzottius varieornatus</name>
    <name type="common">Water bear</name>
    <name type="synonym">Tardigrade</name>
    <dbReference type="NCBI Taxonomy" id="947166"/>
    <lineage>
        <taxon>Eukaryota</taxon>
        <taxon>Metazoa</taxon>
        <taxon>Ecdysozoa</taxon>
        <taxon>Tardigrada</taxon>
        <taxon>Eutardigrada</taxon>
        <taxon>Parachela</taxon>
        <taxon>Hypsibioidea</taxon>
        <taxon>Ramazzottiidae</taxon>
        <taxon>Ramazzottius</taxon>
    </lineage>
</organism>
<feature type="compositionally biased region" description="Polar residues" evidence="9">
    <location>
        <begin position="376"/>
        <end position="393"/>
    </location>
</feature>
<proteinExistence type="predicted"/>
<feature type="region of interest" description="Disordered" evidence="9">
    <location>
        <begin position="261"/>
        <end position="308"/>
    </location>
</feature>
<comment type="catalytic activity">
    <reaction evidence="7">
        <text>L-threonyl-[protein] + ATP = O-phospho-L-threonyl-[protein] + ADP + H(+)</text>
        <dbReference type="Rhea" id="RHEA:46608"/>
        <dbReference type="Rhea" id="RHEA-COMP:11060"/>
        <dbReference type="Rhea" id="RHEA-COMP:11605"/>
        <dbReference type="ChEBI" id="CHEBI:15378"/>
        <dbReference type="ChEBI" id="CHEBI:30013"/>
        <dbReference type="ChEBI" id="CHEBI:30616"/>
        <dbReference type="ChEBI" id="CHEBI:61977"/>
        <dbReference type="ChEBI" id="CHEBI:456216"/>
        <dbReference type="EC" id="2.7.11.1"/>
    </reaction>
</comment>
<dbReference type="OrthoDB" id="4062651at2759"/>
<dbReference type="EMBL" id="BDGG01000002">
    <property type="protein sequence ID" value="GAU92971.1"/>
    <property type="molecule type" value="Genomic_DNA"/>
</dbReference>
<keyword evidence="4" id="KW-0547">Nucleotide-binding</keyword>
<keyword evidence="12" id="KW-1185">Reference proteome</keyword>
<evidence type="ECO:0000256" key="9">
    <source>
        <dbReference type="SAM" id="MobiDB-lite"/>
    </source>
</evidence>
<feature type="region of interest" description="Disordered" evidence="9">
    <location>
        <begin position="652"/>
        <end position="681"/>
    </location>
</feature>
<dbReference type="GO" id="GO:0005524">
    <property type="term" value="F:ATP binding"/>
    <property type="evidence" value="ECO:0007669"/>
    <property type="project" value="UniProtKB-KW"/>
</dbReference>
<evidence type="ECO:0000256" key="5">
    <source>
        <dbReference type="ARBA" id="ARBA00022777"/>
    </source>
</evidence>
<feature type="region of interest" description="Disordered" evidence="9">
    <location>
        <begin position="323"/>
        <end position="416"/>
    </location>
</feature>
<dbReference type="InterPro" id="IPR050588">
    <property type="entry name" value="WNK_Ser-Thr_kinase"/>
</dbReference>
<feature type="compositionally biased region" description="Basic and acidic residues" evidence="9">
    <location>
        <begin position="569"/>
        <end position="584"/>
    </location>
</feature>
<evidence type="ECO:0000313" key="11">
    <source>
        <dbReference type="EMBL" id="GAU92971.1"/>
    </source>
</evidence>
<feature type="domain" description="Protein kinase" evidence="10">
    <location>
        <begin position="1"/>
        <end position="90"/>
    </location>
</feature>
<feature type="region of interest" description="Disordered" evidence="9">
    <location>
        <begin position="193"/>
        <end position="224"/>
    </location>
</feature>
<dbReference type="EC" id="2.7.11.1" evidence="1"/>
<reference evidence="11 12" key="1">
    <citation type="journal article" date="2016" name="Nat. Commun.">
        <title>Extremotolerant tardigrade genome and improved radiotolerance of human cultured cells by tardigrade-unique protein.</title>
        <authorList>
            <person name="Hashimoto T."/>
            <person name="Horikawa D.D."/>
            <person name="Saito Y."/>
            <person name="Kuwahara H."/>
            <person name="Kozuka-Hata H."/>
            <person name="Shin-I T."/>
            <person name="Minakuchi Y."/>
            <person name="Ohishi K."/>
            <person name="Motoyama A."/>
            <person name="Aizu T."/>
            <person name="Enomoto A."/>
            <person name="Kondo K."/>
            <person name="Tanaka S."/>
            <person name="Hara Y."/>
            <person name="Koshikawa S."/>
            <person name="Sagara H."/>
            <person name="Miura T."/>
            <person name="Yokobori S."/>
            <person name="Miyagawa K."/>
            <person name="Suzuki Y."/>
            <person name="Kubo T."/>
            <person name="Oyama M."/>
            <person name="Kohara Y."/>
            <person name="Fujiyama A."/>
            <person name="Arakawa K."/>
            <person name="Katayama T."/>
            <person name="Toyoda A."/>
            <person name="Kunieda T."/>
        </authorList>
    </citation>
    <scope>NUCLEOTIDE SEQUENCE [LARGE SCALE GENOMIC DNA]</scope>
    <source>
        <strain evidence="11 12">YOKOZUNA-1</strain>
    </source>
</reference>
<sequence length="723" mass="79488">MAPEMYEEQYDEGIDVYAFGMCMLEMATSEYPYNECLNAGQIYRRVTAGIRPAAFEKIEEAEIKEIIDRCIRYQKSERYTVRDLLSLEFFLEDNAVRVEFVKKETDIHSVDSKILLRVRVPEARASKLKYKENEAIQFEFDIAAESAEAVAQDMVKSGYLLEEDQRAVAKQIKDRTSEIMKERELLKTKKKTDLVTPPLPSSLAPPNFAAAPSASDVNKASPKVPVPEKMVESMPIIEKPAENVQSKNAKDILKELDEKLTHITMPSKKPKGLDLPDTPTYSATSTPNHVSTPPHAIQLPNQPESASSGVFDRLNLKLAELSGVDSEPSSGSRANDSGSPVNSPHEHKTSPTEGAPSSVTSSHTAPATVTAPLSLRPNTETINNTVKPSNTENGHGKEGASVSSSSSSTSVASTIVPPTSLPIVPVVGTHFQELLPHLPSKSLHKNYCEMFSPAASAIPHHLLSPTSHHSAPSTLLVPTQVKKGRFGVTTIKDAVTVECAAQKAGSVTSEENRSVVTDFSASSGITFSSTSSHESTSSELLSTPKVLNDKVNNIFAIERLLRDQQTSTKDVERRGSYGDEDPHSWSELDAIFRRHAKERDDLAKRQQEELRNFFTLNGARNSQNPLHDSSHEGPHLTNGVAAVSATQPFLTVSRGGYSDDNEPRSEGVVGRSSSLRSPKRVTRRKLLYRKRVATVTLMPFQLTNGLRRMSKQHKSMDRDVDVQ</sequence>
<evidence type="ECO:0000256" key="7">
    <source>
        <dbReference type="ARBA" id="ARBA00047899"/>
    </source>
</evidence>
<keyword evidence="5" id="KW-0418">Kinase</keyword>
<dbReference type="InterPro" id="IPR011009">
    <property type="entry name" value="Kinase-like_dom_sf"/>
</dbReference>
<feature type="compositionally biased region" description="Polar residues" evidence="9">
    <location>
        <begin position="279"/>
        <end position="291"/>
    </location>
</feature>
<evidence type="ECO:0000313" key="12">
    <source>
        <dbReference type="Proteomes" id="UP000186922"/>
    </source>
</evidence>
<comment type="catalytic activity">
    <reaction evidence="8">
        <text>L-seryl-[protein] + ATP = O-phospho-L-seryl-[protein] + ADP + H(+)</text>
        <dbReference type="Rhea" id="RHEA:17989"/>
        <dbReference type="Rhea" id="RHEA-COMP:9863"/>
        <dbReference type="Rhea" id="RHEA-COMP:11604"/>
        <dbReference type="ChEBI" id="CHEBI:15378"/>
        <dbReference type="ChEBI" id="CHEBI:29999"/>
        <dbReference type="ChEBI" id="CHEBI:30616"/>
        <dbReference type="ChEBI" id="CHEBI:83421"/>
        <dbReference type="ChEBI" id="CHEBI:456216"/>
        <dbReference type="EC" id="2.7.11.1"/>
    </reaction>
</comment>
<evidence type="ECO:0000259" key="10">
    <source>
        <dbReference type="PROSITE" id="PS50011"/>
    </source>
</evidence>
<evidence type="ECO:0000256" key="2">
    <source>
        <dbReference type="ARBA" id="ARBA00022527"/>
    </source>
</evidence>
<feature type="compositionally biased region" description="Polar residues" evidence="9">
    <location>
        <begin position="299"/>
        <end position="308"/>
    </location>
</feature>
<evidence type="ECO:0000256" key="8">
    <source>
        <dbReference type="ARBA" id="ARBA00048679"/>
    </source>
</evidence>
<dbReference type="Pfam" id="PF07714">
    <property type="entry name" value="PK_Tyr_Ser-Thr"/>
    <property type="match status" value="1"/>
</dbReference>
<dbReference type="Gene3D" id="3.10.20.90">
    <property type="entry name" value="Phosphatidylinositol 3-kinase Catalytic Subunit, Chain A, domain 1"/>
    <property type="match status" value="1"/>
</dbReference>
<dbReference type="InterPro" id="IPR001245">
    <property type="entry name" value="Ser-Thr/Tyr_kinase_cat_dom"/>
</dbReference>
<dbReference type="PROSITE" id="PS50011">
    <property type="entry name" value="PROTEIN_KINASE_DOM"/>
    <property type="match status" value="1"/>
</dbReference>
<feature type="region of interest" description="Disordered" evidence="9">
    <location>
        <begin position="565"/>
        <end position="584"/>
    </location>
</feature>
<evidence type="ECO:0000256" key="3">
    <source>
        <dbReference type="ARBA" id="ARBA00022679"/>
    </source>
</evidence>
<keyword evidence="2" id="KW-0723">Serine/threonine-protein kinase</keyword>
<feature type="compositionally biased region" description="Low complexity" evidence="9">
    <location>
        <begin position="400"/>
        <end position="414"/>
    </location>
</feature>
<dbReference type="Pfam" id="PF12202">
    <property type="entry name" value="OSR1_C"/>
    <property type="match status" value="1"/>
</dbReference>
<accession>A0A1D1UU31</accession>
<protein>
    <recommendedName>
        <fullName evidence="1">non-specific serine/threonine protein kinase</fullName>
        <ecNumber evidence="1">2.7.11.1</ecNumber>
    </recommendedName>
</protein>
<keyword evidence="3" id="KW-0808">Transferase</keyword>
<comment type="caution">
    <text evidence="11">The sequence shown here is derived from an EMBL/GenBank/DDBJ whole genome shotgun (WGS) entry which is preliminary data.</text>
</comment>
<evidence type="ECO:0000256" key="1">
    <source>
        <dbReference type="ARBA" id="ARBA00012513"/>
    </source>
</evidence>
<dbReference type="SUPFAM" id="SSF56112">
    <property type="entry name" value="Protein kinase-like (PK-like)"/>
    <property type="match status" value="1"/>
</dbReference>
<gene>
    <name evidence="11" type="primary">RvY_04980-1</name>
    <name evidence="11" type="synonym">RvY_04980.1</name>
    <name evidence="11" type="ORF">RvY_04980</name>
</gene>
<name>A0A1D1UU31_RAMVA</name>
<feature type="compositionally biased region" description="Polar residues" evidence="9">
    <location>
        <begin position="327"/>
        <end position="342"/>
    </location>
</feature>
<dbReference type="InterPro" id="IPR024678">
    <property type="entry name" value="Kinase_OSR1/WNK_CCT"/>
</dbReference>
<dbReference type="PANTHER" id="PTHR13902">
    <property type="entry name" value="SERINE/THREONINE-PROTEIN KINASE WNK WITH NO LYSINE -RELATED"/>
    <property type="match status" value="1"/>
</dbReference>